<dbReference type="EMBL" id="JABWGN010000013">
    <property type="protein sequence ID" value="NUW35864.1"/>
    <property type="molecule type" value="Genomic_DNA"/>
</dbReference>
<protein>
    <submittedName>
        <fullName evidence="2">Uncharacterized protein</fullName>
    </submittedName>
</protein>
<dbReference type="Proteomes" id="UP000586042">
    <property type="component" value="Unassembled WGS sequence"/>
</dbReference>
<reference evidence="2 3" key="1">
    <citation type="submission" date="2020-06" db="EMBL/GenBank/DDBJ databases">
        <title>Nonomuraea sp. SMC257, a novel actinomycete isolated from soil.</title>
        <authorList>
            <person name="Chanama M."/>
        </authorList>
    </citation>
    <scope>NUCLEOTIDE SEQUENCE [LARGE SCALE GENOMIC DNA]</scope>
    <source>
        <strain evidence="2 3">SMC257</strain>
    </source>
</reference>
<keyword evidence="1" id="KW-0472">Membrane</keyword>
<dbReference type="AlphaFoldDB" id="A0A7Y6ICR2"/>
<evidence type="ECO:0000313" key="2">
    <source>
        <dbReference type="EMBL" id="NUW35864.1"/>
    </source>
</evidence>
<organism evidence="2 3">
    <name type="scientific">Nonomuraea montanisoli</name>
    <dbReference type="NCBI Taxonomy" id="2741721"/>
    <lineage>
        <taxon>Bacteria</taxon>
        <taxon>Bacillati</taxon>
        <taxon>Actinomycetota</taxon>
        <taxon>Actinomycetes</taxon>
        <taxon>Streptosporangiales</taxon>
        <taxon>Streptosporangiaceae</taxon>
        <taxon>Nonomuraea</taxon>
    </lineage>
</organism>
<feature type="transmembrane region" description="Helical" evidence="1">
    <location>
        <begin position="36"/>
        <end position="61"/>
    </location>
</feature>
<keyword evidence="1" id="KW-0812">Transmembrane</keyword>
<keyword evidence="3" id="KW-1185">Reference proteome</keyword>
<comment type="caution">
    <text evidence="2">The sequence shown here is derived from an EMBL/GenBank/DDBJ whole genome shotgun (WGS) entry which is preliminary data.</text>
</comment>
<sequence>MAQKGKLLPVGAAVVGSGLVLLGAGVVGMMTWPMPGWAGVAFSAGMTLTVPGAFLVVFGLINRSMGAAMSSMDGALRPAGSGGVFGMIRDLAGGDRDLLRNGSPASAVVLSMRDTGVTVNDLPVAVFELEVHRPGAEPYRAAHREPIPRLLVGAVLPGSHLAVRVDPNDPGRLTVDWSQAAGPASRPSAAGRQVSAADILARGVPATVTILGTFSMNGMTTDDGDPVMGFDLRVTGPYRPYEVRLAHRVPRPHLTRLVPGTVLPAKIAPEDPQKVAIDWEADSPVGEPQVL</sequence>
<accession>A0A7Y6ICR2</accession>
<gene>
    <name evidence="2" type="ORF">HTZ77_31265</name>
</gene>
<evidence type="ECO:0000313" key="3">
    <source>
        <dbReference type="Proteomes" id="UP000586042"/>
    </source>
</evidence>
<proteinExistence type="predicted"/>
<evidence type="ECO:0000256" key="1">
    <source>
        <dbReference type="SAM" id="Phobius"/>
    </source>
</evidence>
<keyword evidence="1" id="KW-1133">Transmembrane helix</keyword>
<feature type="transmembrane region" description="Helical" evidence="1">
    <location>
        <begin position="7"/>
        <end position="30"/>
    </location>
</feature>
<dbReference type="RefSeq" id="WP_175593326.1">
    <property type="nucleotide sequence ID" value="NZ_JABWGN010000013.1"/>
</dbReference>
<name>A0A7Y6ICR2_9ACTN</name>